<proteinExistence type="predicted"/>
<keyword evidence="2" id="KW-1185">Reference proteome</keyword>
<evidence type="ECO:0000313" key="2">
    <source>
        <dbReference type="Proteomes" id="UP000233556"/>
    </source>
</evidence>
<accession>A0A2I0UEY6</accession>
<sequence length="95" mass="11074">MRSHLKGCVQFWAPYHSKDIEVLEWIQRRATELVRGLESKPYEERLKELGLFSLEKRRLMPPENLLALYNSLKGGGNDLKRKWPQVVPGEVQIGD</sequence>
<protein>
    <submittedName>
        <fullName evidence="1">Uncharacterized protein</fullName>
    </submittedName>
</protein>
<dbReference type="Proteomes" id="UP000233556">
    <property type="component" value="Unassembled WGS sequence"/>
</dbReference>
<organism evidence="1 2">
    <name type="scientific">Limosa lapponica baueri</name>
    <dbReference type="NCBI Taxonomy" id="1758121"/>
    <lineage>
        <taxon>Eukaryota</taxon>
        <taxon>Metazoa</taxon>
        <taxon>Chordata</taxon>
        <taxon>Craniata</taxon>
        <taxon>Vertebrata</taxon>
        <taxon>Euteleostomi</taxon>
        <taxon>Archelosauria</taxon>
        <taxon>Archosauria</taxon>
        <taxon>Dinosauria</taxon>
        <taxon>Saurischia</taxon>
        <taxon>Theropoda</taxon>
        <taxon>Coelurosauria</taxon>
        <taxon>Aves</taxon>
        <taxon>Neognathae</taxon>
        <taxon>Neoaves</taxon>
        <taxon>Charadriiformes</taxon>
        <taxon>Scolopacidae</taxon>
        <taxon>Limosa</taxon>
    </lineage>
</organism>
<dbReference type="AlphaFoldDB" id="A0A2I0UEY6"/>
<reference evidence="2" key="2">
    <citation type="submission" date="2017-12" db="EMBL/GenBank/DDBJ databases">
        <title>Genome sequence of the Bar-tailed Godwit (Limosa lapponica baueri).</title>
        <authorList>
            <person name="Lima N.C.B."/>
            <person name="Parody-Merino A.M."/>
            <person name="Battley P.F."/>
            <person name="Fidler A.E."/>
            <person name="Prosdocimi F."/>
        </authorList>
    </citation>
    <scope>NUCLEOTIDE SEQUENCE [LARGE SCALE GENOMIC DNA]</scope>
</reference>
<gene>
    <name evidence="1" type="ORF">llap_5053</name>
</gene>
<evidence type="ECO:0000313" key="1">
    <source>
        <dbReference type="EMBL" id="PKU44617.1"/>
    </source>
</evidence>
<dbReference type="OrthoDB" id="276744at2759"/>
<reference evidence="2" key="1">
    <citation type="submission" date="2017-11" db="EMBL/GenBank/DDBJ databases">
        <authorList>
            <person name="Lima N.C."/>
            <person name="Parody-Merino A.M."/>
            <person name="Battley P.F."/>
            <person name="Fidler A.E."/>
            <person name="Prosdocimi F."/>
        </authorList>
    </citation>
    <scope>NUCLEOTIDE SEQUENCE [LARGE SCALE GENOMIC DNA]</scope>
</reference>
<dbReference type="EMBL" id="KZ505814">
    <property type="protein sequence ID" value="PKU44617.1"/>
    <property type="molecule type" value="Genomic_DNA"/>
</dbReference>
<name>A0A2I0UEY6_LIMLA</name>